<evidence type="ECO:0000313" key="1">
    <source>
        <dbReference type="EMBL" id="CAG6467428.1"/>
    </source>
</evidence>
<dbReference type="EMBL" id="HBUE01058450">
    <property type="protein sequence ID" value="CAG6467428.1"/>
    <property type="molecule type" value="Transcribed_RNA"/>
</dbReference>
<name>A0A8D8FEF0_CULPI</name>
<sequence>MTVRAGRRVDSLGGRLAMTRTSSSLDNRGRWEVLRLLRRRRCRNRLRRFRRARRLLRLRRMVGVPWRPRLWPSMGLRMVRGWANRSRECRWRCRWKRLRRGVVESFTRRTCPRRTFRVVVLVLVDRRRFPSRRNHR</sequence>
<dbReference type="AlphaFoldDB" id="A0A8D8FEF0"/>
<organism evidence="1">
    <name type="scientific">Culex pipiens</name>
    <name type="common">House mosquito</name>
    <dbReference type="NCBI Taxonomy" id="7175"/>
    <lineage>
        <taxon>Eukaryota</taxon>
        <taxon>Metazoa</taxon>
        <taxon>Ecdysozoa</taxon>
        <taxon>Arthropoda</taxon>
        <taxon>Hexapoda</taxon>
        <taxon>Insecta</taxon>
        <taxon>Pterygota</taxon>
        <taxon>Neoptera</taxon>
        <taxon>Endopterygota</taxon>
        <taxon>Diptera</taxon>
        <taxon>Nematocera</taxon>
        <taxon>Culicoidea</taxon>
        <taxon>Culicidae</taxon>
        <taxon>Culicinae</taxon>
        <taxon>Culicini</taxon>
        <taxon>Culex</taxon>
        <taxon>Culex</taxon>
    </lineage>
</organism>
<reference evidence="1" key="1">
    <citation type="submission" date="2021-05" db="EMBL/GenBank/DDBJ databases">
        <authorList>
            <person name="Alioto T."/>
            <person name="Alioto T."/>
            <person name="Gomez Garrido J."/>
        </authorList>
    </citation>
    <scope>NUCLEOTIDE SEQUENCE</scope>
</reference>
<proteinExistence type="predicted"/>
<accession>A0A8D8FEF0</accession>
<protein>
    <submittedName>
        <fullName evidence="1">(northern house mosquito) hypothetical protein</fullName>
    </submittedName>
</protein>